<dbReference type="Proteomes" id="UP000827986">
    <property type="component" value="Unassembled WGS sequence"/>
</dbReference>
<reference evidence="1" key="1">
    <citation type="submission" date="2021-09" db="EMBL/GenBank/DDBJ databases">
        <title>The genome of Mauremys mutica provides insights into the evolution of semi-aquatic lifestyle.</title>
        <authorList>
            <person name="Gong S."/>
            <person name="Gao Y."/>
        </authorList>
    </citation>
    <scope>NUCLEOTIDE SEQUENCE</scope>
    <source>
        <strain evidence="1">MM-2020</strain>
        <tissue evidence="1">Muscle</tissue>
    </source>
</reference>
<keyword evidence="2" id="KW-1185">Reference proteome</keyword>
<evidence type="ECO:0000313" key="2">
    <source>
        <dbReference type="Proteomes" id="UP000827986"/>
    </source>
</evidence>
<comment type="caution">
    <text evidence="1">The sequence shown here is derived from an EMBL/GenBank/DDBJ whole genome shotgun (WGS) entry which is preliminary data.</text>
</comment>
<accession>A0A9D3XHH5</accession>
<organism evidence="1 2">
    <name type="scientific">Mauremys mutica</name>
    <name type="common">yellowpond turtle</name>
    <dbReference type="NCBI Taxonomy" id="74926"/>
    <lineage>
        <taxon>Eukaryota</taxon>
        <taxon>Metazoa</taxon>
        <taxon>Chordata</taxon>
        <taxon>Craniata</taxon>
        <taxon>Vertebrata</taxon>
        <taxon>Euteleostomi</taxon>
        <taxon>Archelosauria</taxon>
        <taxon>Testudinata</taxon>
        <taxon>Testudines</taxon>
        <taxon>Cryptodira</taxon>
        <taxon>Durocryptodira</taxon>
        <taxon>Testudinoidea</taxon>
        <taxon>Geoemydidae</taxon>
        <taxon>Geoemydinae</taxon>
        <taxon>Mauremys</taxon>
    </lineage>
</organism>
<name>A0A9D3XHH5_9SAUR</name>
<protein>
    <submittedName>
        <fullName evidence="1">Uncharacterized protein</fullName>
    </submittedName>
</protein>
<dbReference type="AlphaFoldDB" id="A0A9D3XHH5"/>
<dbReference type="EMBL" id="JAHDVG010000472">
    <property type="protein sequence ID" value="KAH1179135.1"/>
    <property type="molecule type" value="Genomic_DNA"/>
</dbReference>
<gene>
    <name evidence="1" type="ORF">KIL84_021718</name>
</gene>
<sequence>MSPDLARWGLSVHLSIVFPPFESRRIGSAVTPSPQKAIAHFRNVCAPVCCRCKLFILGPANQPTNLPHPRIRSREGNVEPLKMLCSRGCVALVLIDLITILCTF</sequence>
<evidence type="ECO:0000313" key="1">
    <source>
        <dbReference type="EMBL" id="KAH1179135.1"/>
    </source>
</evidence>
<proteinExistence type="predicted"/>